<gene>
    <name evidence="1" type="ORF">NAEGRDRAFT_64903</name>
</gene>
<accession>D2V7S0</accession>
<name>D2V7S0_NAEGR</name>
<sequence>MVRITDFKKTFTCPKCQSQNDNATIKQAENYVVTRECSSCSHQQTLFIPATSGLIPLERSTKACTATCSCTQFRPTHNDGITCECGHLGSYHGHSYGLGRDLVMKSSLIDNGILSFDVDSCADMVEDNQ</sequence>
<dbReference type="KEGG" id="ngr:NAEGRDRAFT_64903"/>
<dbReference type="GeneID" id="8861227"/>
<dbReference type="RefSeq" id="XP_002679664.1">
    <property type="nucleotide sequence ID" value="XM_002679618.1"/>
</dbReference>
<dbReference type="AlphaFoldDB" id="D2V7S0"/>
<dbReference type="Proteomes" id="UP000006671">
    <property type="component" value="Unassembled WGS sequence"/>
</dbReference>
<dbReference type="VEuPathDB" id="AmoebaDB:NAEGRDRAFT_64903"/>
<dbReference type="InParanoid" id="D2V7S0"/>
<organism evidence="2">
    <name type="scientific">Naegleria gruberi</name>
    <name type="common">Amoeba</name>
    <dbReference type="NCBI Taxonomy" id="5762"/>
    <lineage>
        <taxon>Eukaryota</taxon>
        <taxon>Discoba</taxon>
        <taxon>Heterolobosea</taxon>
        <taxon>Tetramitia</taxon>
        <taxon>Eutetramitia</taxon>
        <taxon>Vahlkampfiidae</taxon>
        <taxon>Naegleria</taxon>
    </lineage>
</organism>
<proteinExistence type="predicted"/>
<keyword evidence="2" id="KW-1185">Reference proteome</keyword>
<protein>
    <submittedName>
        <fullName evidence="1">Predicted protein</fullName>
    </submittedName>
</protein>
<dbReference type="EMBL" id="GG738856">
    <property type="protein sequence ID" value="EFC46920.1"/>
    <property type="molecule type" value="Genomic_DNA"/>
</dbReference>
<evidence type="ECO:0000313" key="1">
    <source>
        <dbReference type="EMBL" id="EFC46920.1"/>
    </source>
</evidence>
<reference evidence="1 2" key="1">
    <citation type="journal article" date="2010" name="Cell">
        <title>The genome of Naegleria gruberi illuminates early eukaryotic versatility.</title>
        <authorList>
            <person name="Fritz-Laylin L.K."/>
            <person name="Prochnik S.E."/>
            <person name="Ginger M.L."/>
            <person name="Dacks J.B."/>
            <person name="Carpenter M.L."/>
            <person name="Field M.C."/>
            <person name="Kuo A."/>
            <person name="Paredez A."/>
            <person name="Chapman J."/>
            <person name="Pham J."/>
            <person name="Shu S."/>
            <person name="Neupane R."/>
            <person name="Cipriano M."/>
            <person name="Mancuso J."/>
            <person name="Tu H."/>
            <person name="Salamov A."/>
            <person name="Lindquist E."/>
            <person name="Shapiro H."/>
            <person name="Lucas S."/>
            <person name="Grigoriev I.V."/>
            <person name="Cande W.Z."/>
            <person name="Fulton C."/>
            <person name="Rokhsar D.S."/>
            <person name="Dawson S.C."/>
        </authorList>
    </citation>
    <scope>NUCLEOTIDE SEQUENCE [LARGE SCALE GENOMIC DNA]</scope>
    <source>
        <strain evidence="1 2">NEG-M</strain>
    </source>
</reference>
<evidence type="ECO:0000313" key="2">
    <source>
        <dbReference type="Proteomes" id="UP000006671"/>
    </source>
</evidence>